<evidence type="ECO:0000256" key="2">
    <source>
        <dbReference type="ARBA" id="ARBA00008779"/>
    </source>
</evidence>
<dbReference type="Gene3D" id="3.40.720.10">
    <property type="entry name" value="Alkaline Phosphatase, subunit A"/>
    <property type="match status" value="2"/>
</dbReference>
<feature type="chain" id="PRO_5025675842" description="Sulfatase N-terminal domain-containing protein" evidence="7">
    <location>
        <begin position="23"/>
        <end position="317"/>
    </location>
</feature>
<dbReference type="GO" id="GO:0008484">
    <property type="term" value="F:sulfuric ester hydrolase activity"/>
    <property type="evidence" value="ECO:0007669"/>
    <property type="project" value="InterPro"/>
</dbReference>
<evidence type="ECO:0000256" key="6">
    <source>
        <dbReference type="ARBA" id="ARBA00023180"/>
    </source>
</evidence>
<evidence type="ECO:0000256" key="3">
    <source>
        <dbReference type="ARBA" id="ARBA00022723"/>
    </source>
</evidence>
<keyword evidence="7" id="KW-0732">Signal</keyword>
<feature type="domain" description="Sulfatase N-terminal" evidence="8">
    <location>
        <begin position="212"/>
        <end position="273"/>
    </location>
</feature>
<feature type="domain" description="Sulfatase N-terminal" evidence="8">
    <location>
        <begin position="28"/>
        <end position="91"/>
    </location>
</feature>
<dbReference type="PROSITE" id="PS00523">
    <property type="entry name" value="SULFATASE_1"/>
    <property type="match status" value="1"/>
</dbReference>
<dbReference type="InterPro" id="IPR047115">
    <property type="entry name" value="ARSB"/>
</dbReference>
<organism evidence="9">
    <name type="scientific">Hyalella azteca</name>
    <name type="common">Amphipod</name>
    <dbReference type="NCBI Taxonomy" id="294128"/>
    <lineage>
        <taxon>Eukaryota</taxon>
        <taxon>Metazoa</taxon>
        <taxon>Ecdysozoa</taxon>
        <taxon>Arthropoda</taxon>
        <taxon>Crustacea</taxon>
        <taxon>Multicrustacea</taxon>
        <taxon>Malacostraca</taxon>
        <taxon>Eumalacostraca</taxon>
        <taxon>Peracarida</taxon>
        <taxon>Amphipoda</taxon>
        <taxon>Senticaudata</taxon>
        <taxon>Talitrida</taxon>
        <taxon>Talitroidea</taxon>
        <taxon>Hyalellidae</taxon>
        <taxon>Hyalella</taxon>
    </lineage>
</organism>
<sequence length="317" mass="34113">MAAAALHALVALAMHWVAFVAGDVSSRPHVVFILVDDLGYNDVSWHNPAVKMPNIASLAAEGVTLEQSYVLPVCTPTRSAILTGRYPYTIGRQASGYCVHGSAGLVYTLGRQASGCCVYSSAALVYTLGRQASGYCVYSSAGLVYTLGRQASGYCVYGSAGLVYTLGRQASGYCVYGSAGLVYTLGRQASGYCVYGSAGLVYSSALKPLRPTGLTLNATLLPEALKTVGYHTHAVGKWHLGFCKWQYTPTYRGFDSFFGFYTGGQKYYTKIKKADLKLDGGRKLVVAGYDFRSDKKVFFPPEEEYSSVSICDVENKS</sequence>
<dbReference type="InterPro" id="IPR000917">
    <property type="entry name" value="Sulfatase_N"/>
</dbReference>
<dbReference type="Pfam" id="PF00884">
    <property type="entry name" value="Sulfatase"/>
    <property type="match status" value="2"/>
</dbReference>
<feature type="signal peptide" evidence="7">
    <location>
        <begin position="1"/>
        <end position="22"/>
    </location>
</feature>
<dbReference type="GO" id="GO:0046872">
    <property type="term" value="F:metal ion binding"/>
    <property type="evidence" value="ECO:0007669"/>
    <property type="project" value="UniProtKB-KW"/>
</dbReference>
<reference evidence="9" key="2">
    <citation type="journal article" date="2018" name="Environ. Sci. Technol.">
        <title>The Toxicogenome of Hyalella azteca: A Model for Sediment Ecotoxicology and Evolutionary Toxicology.</title>
        <authorList>
            <person name="Poynton H.C."/>
            <person name="Hasenbein S."/>
            <person name="Benoit J.B."/>
            <person name="Sepulveda M.S."/>
            <person name="Poelchau M.F."/>
            <person name="Hughes D.S.T."/>
            <person name="Murali S.C."/>
            <person name="Chen S."/>
            <person name="Glastad K.M."/>
            <person name="Goodisman M.A.D."/>
            <person name="Werren J.H."/>
            <person name="Vineis J.H."/>
            <person name="Bowen J.L."/>
            <person name="Friedrich M."/>
            <person name="Jones J."/>
            <person name="Robertson H.M."/>
            <person name="Feyereisen R."/>
            <person name="Mechler-Hickson A."/>
            <person name="Mathers N."/>
            <person name="Lee C.E."/>
            <person name="Colbourne J.K."/>
            <person name="Biales A."/>
            <person name="Johnston J.S."/>
            <person name="Wellborn G.A."/>
            <person name="Rosendale A.J."/>
            <person name="Cridge A.G."/>
            <person name="Munoz-Torres M.C."/>
            <person name="Bain P.A."/>
            <person name="Manny A.R."/>
            <person name="Major K.M."/>
            <person name="Lambert F.N."/>
            <person name="Vulpe C.D."/>
            <person name="Tuck P."/>
            <person name="Blalock B.J."/>
            <person name="Lin Y.Y."/>
            <person name="Smith M.E."/>
            <person name="Ochoa-Acuna H."/>
            <person name="Chen M.M."/>
            <person name="Childers C.P."/>
            <person name="Qu J."/>
            <person name="Dugan S."/>
            <person name="Lee S.L."/>
            <person name="Chao H."/>
            <person name="Dinh H."/>
            <person name="Han Y."/>
            <person name="Doddapaneni H."/>
            <person name="Worley K.C."/>
            <person name="Muzny D.M."/>
            <person name="Gibbs R.A."/>
            <person name="Richards S."/>
        </authorList>
    </citation>
    <scope>NUCLEOTIDE SEQUENCE</scope>
    <source>
        <strain evidence="9">HAZT.00-mixed</strain>
        <tissue evidence="9">Whole organism</tissue>
    </source>
</reference>
<comment type="caution">
    <text evidence="9">The sequence shown here is derived from an EMBL/GenBank/DDBJ whole genome shotgun (WGS) entry which is preliminary data.</text>
</comment>
<gene>
    <name evidence="9" type="ORF">HAZT_HAZT002401</name>
</gene>
<evidence type="ECO:0000256" key="4">
    <source>
        <dbReference type="ARBA" id="ARBA00022801"/>
    </source>
</evidence>
<name>A0A6A0H4I4_HYAAZ</name>
<dbReference type="PROSITE" id="PS00149">
    <property type="entry name" value="SULFATASE_2"/>
    <property type="match status" value="1"/>
</dbReference>
<keyword evidence="4" id="KW-0378">Hydrolase</keyword>
<protein>
    <recommendedName>
        <fullName evidence="8">Sulfatase N-terminal domain-containing protein</fullName>
    </recommendedName>
</protein>
<dbReference type="PANTHER" id="PTHR10342:SF274">
    <property type="entry name" value="ARYLSULFATASE B"/>
    <property type="match status" value="1"/>
</dbReference>
<dbReference type="PANTHER" id="PTHR10342">
    <property type="entry name" value="ARYLSULFATASE"/>
    <property type="match status" value="1"/>
</dbReference>
<dbReference type="OrthoDB" id="103349at2759"/>
<reference evidence="9" key="1">
    <citation type="submission" date="2014-08" db="EMBL/GenBank/DDBJ databases">
        <authorList>
            <person name="Murali S."/>
            <person name="Richards S."/>
            <person name="Bandaranaike D."/>
            <person name="Bellair M."/>
            <person name="Blankenburg K."/>
            <person name="Chao H."/>
            <person name="Dinh H."/>
            <person name="Doddapaneni H."/>
            <person name="Dugan-Rocha S."/>
            <person name="Elkadiri S."/>
            <person name="Gnanaolivu R."/>
            <person name="Hughes D."/>
            <person name="Lee S."/>
            <person name="Li M."/>
            <person name="Ming W."/>
            <person name="Munidasa M."/>
            <person name="Muniz J."/>
            <person name="Nguyen L."/>
            <person name="Osuji N."/>
            <person name="Pu L.-L."/>
            <person name="Puazo M."/>
            <person name="Skinner E."/>
            <person name="Qu C."/>
            <person name="Quiroz J."/>
            <person name="Raj R."/>
            <person name="Weissenberger G."/>
            <person name="Xin Y."/>
            <person name="Zou X."/>
            <person name="Han Y."/>
            <person name="Worley K."/>
            <person name="Muzny D."/>
            <person name="Gibbs R."/>
        </authorList>
    </citation>
    <scope>NUCLEOTIDE SEQUENCE</scope>
    <source>
        <strain evidence="9">HAZT.00-mixed</strain>
        <tissue evidence="9">Whole organism</tissue>
    </source>
</reference>
<proteinExistence type="inferred from homology"/>
<dbReference type="SUPFAM" id="SSF53649">
    <property type="entry name" value="Alkaline phosphatase-like"/>
    <property type="match status" value="1"/>
</dbReference>
<dbReference type="InterPro" id="IPR017850">
    <property type="entry name" value="Alkaline_phosphatase_core_sf"/>
</dbReference>
<dbReference type="Proteomes" id="UP000711488">
    <property type="component" value="Unassembled WGS sequence"/>
</dbReference>
<keyword evidence="6" id="KW-0325">Glycoprotein</keyword>
<accession>A0A6A0H4I4</accession>
<dbReference type="InterPro" id="IPR024607">
    <property type="entry name" value="Sulfatase_CS"/>
</dbReference>
<dbReference type="AlphaFoldDB" id="A0A6A0H4I4"/>
<evidence type="ECO:0000259" key="8">
    <source>
        <dbReference type="Pfam" id="PF00884"/>
    </source>
</evidence>
<evidence type="ECO:0000313" key="9">
    <source>
        <dbReference type="EMBL" id="KAA0197314.1"/>
    </source>
</evidence>
<reference evidence="9" key="3">
    <citation type="submission" date="2019-06" db="EMBL/GenBank/DDBJ databases">
        <authorList>
            <person name="Poynton C."/>
            <person name="Hasenbein S."/>
            <person name="Benoit J.B."/>
            <person name="Sepulveda M.S."/>
            <person name="Poelchau M.F."/>
            <person name="Murali S.C."/>
            <person name="Chen S."/>
            <person name="Glastad K.M."/>
            <person name="Werren J.H."/>
            <person name="Vineis J.H."/>
            <person name="Bowen J.L."/>
            <person name="Friedrich M."/>
            <person name="Jones J."/>
            <person name="Robertson H.M."/>
            <person name="Feyereisen R."/>
            <person name="Mechler-Hickson A."/>
            <person name="Mathers N."/>
            <person name="Lee C.E."/>
            <person name="Colbourne J.K."/>
            <person name="Biales A."/>
            <person name="Johnston J.S."/>
            <person name="Wellborn G.A."/>
            <person name="Rosendale A.J."/>
            <person name="Cridge A.G."/>
            <person name="Munoz-Torres M.C."/>
            <person name="Bain P.A."/>
            <person name="Manny A.R."/>
            <person name="Major K.M."/>
            <person name="Lambert F.N."/>
            <person name="Vulpe C.D."/>
            <person name="Tuck P."/>
            <person name="Blalock B.J."/>
            <person name="Lin Y.-Y."/>
            <person name="Smith M.E."/>
            <person name="Ochoa-Acuna H."/>
            <person name="Chen M.-J.M."/>
            <person name="Childers C.P."/>
            <person name="Qu J."/>
            <person name="Dugan S."/>
            <person name="Lee S.L."/>
            <person name="Chao H."/>
            <person name="Dinh H."/>
            <person name="Han Y."/>
            <person name="Doddapaneni H."/>
            <person name="Worley K.C."/>
            <person name="Muzny D.M."/>
            <person name="Gibbs R.A."/>
            <person name="Richards S."/>
        </authorList>
    </citation>
    <scope>NUCLEOTIDE SEQUENCE</scope>
    <source>
        <strain evidence="9">HAZT.00-mixed</strain>
        <tissue evidence="9">Whole organism</tissue>
    </source>
</reference>
<evidence type="ECO:0000256" key="5">
    <source>
        <dbReference type="ARBA" id="ARBA00022837"/>
    </source>
</evidence>
<comment type="cofactor">
    <cofactor evidence="1">
        <name>Ca(2+)</name>
        <dbReference type="ChEBI" id="CHEBI:29108"/>
    </cofactor>
</comment>
<keyword evidence="3" id="KW-0479">Metal-binding</keyword>
<evidence type="ECO:0000256" key="1">
    <source>
        <dbReference type="ARBA" id="ARBA00001913"/>
    </source>
</evidence>
<evidence type="ECO:0000256" key="7">
    <source>
        <dbReference type="SAM" id="SignalP"/>
    </source>
</evidence>
<comment type="similarity">
    <text evidence="2">Belongs to the sulfatase family.</text>
</comment>
<keyword evidence="5" id="KW-0106">Calcium</keyword>
<dbReference type="EMBL" id="JQDR03008321">
    <property type="protein sequence ID" value="KAA0197314.1"/>
    <property type="molecule type" value="Genomic_DNA"/>
</dbReference>